<dbReference type="EMBL" id="HACG01030146">
    <property type="protein sequence ID" value="CEK77011.1"/>
    <property type="molecule type" value="Transcribed_RNA"/>
</dbReference>
<organism evidence="1">
    <name type="scientific">Arion vulgaris</name>
    <dbReference type="NCBI Taxonomy" id="1028688"/>
    <lineage>
        <taxon>Eukaryota</taxon>
        <taxon>Metazoa</taxon>
        <taxon>Spiralia</taxon>
        <taxon>Lophotrochozoa</taxon>
        <taxon>Mollusca</taxon>
        <taxon>Gastropoda</taxon>
        <taxon>Heterobranchia</taxon>
        <taxon>Euthyneura</taxon>
        <taxon>Panpulmonata</taxon>
        <taxon>Eupulmonata</taxon>
        <taxon>Stylommatophora</taxon>
        <taxon>Helicina</taxon>
        <taxon>Arionoidea</taxon>
        <taxon>Arionidae</taxon>
        <taxon>Arion</taxon>
    </lineage>
</organism>
<dbReference type="AlphaFoldDB" id="A0A0B7AAH8"/>
<protein>
    <submittedName>
        <fullName evidence="1">Uncharacterized protein</fullName>
    </submittedName>
</protein>
<evidence type="ECO:0000313" key="1">
    <source>
        <dbReference type="EMBL" id="CEK77011.1"/>
    </source>
</evidence>
<name>A0A0B7AAH8_9EUPU</name>
<gene>
    <name evidence="1" type="primary">ORF102599</name>
</gene>
<accession>A0A0B7AAH8</accession>
<reference evidence="1" key="1">
    <citation type="submission" date="2014-12" db="EMBL/GenBank/DDBJ databases">
        <title>Insight into the proteome of Arion vulgaris.</title>
        <authorList>
            <person name="Aradska J."/>
            <person name="Bulat T."/>
            <person name="Smidak R."/>
            <person name="Sarate P."/>
            <person name="Gangsoo J."/>
            <person name="Sialana F."/>
            <person name="Bilban M."/>
            <person name="Lubec G."/>
        </authorList>
    </citation>
    <scope>NUCLEOTIDE SEQUENCE</scope>
    <source>
        <tissue evidence="1">Skin</tissue>
    </source>
</reference>
<feature type="non-terminal residue" evidence="1">
    <location>
        <position position="74"/>
    </location>
</feature>
<proteinExistence type="predicted"/>
<sequence>MHLKVISHIKLMLNYSESSDADLYISSSNDSEFFSKLIKCYVEQTLLVDVQIQQQVITILLQYLHTQNAPKGDQ</sequence>